<feature type="compositionally biased region" description="Low complexity" evidence="1">
    <location>
        <begin position="351"/>
        <end position="371"/>
    </location>
</feature>
<protein>
    <submittedName>
        <fullName evidence="2">Uncharacterized protein</fullName>
    </submittedName>
</protein>
<comment type="caution">
    <text evidence="2">The sequence shown here is derived from an EMBL/GenBank/DDBJ whole genome shotgun (WGS) entry which is preliminary data.</text>
</comment>
<dbReference type="Proteomes" id="UP000616769">
    <property type="component" value="Unassembled WGS sequence"/>
</dbReference>
<feature type="compositionally biased region" description="Low complexity" evidence="1">
    <location>
        <begin position="534"/>
        <end position="547"/>
    </location>
</feature>
<feature type="region of interest" description="Disordered" evidence="1">
    <location>
        <begin position="329"/>
        <end position="388"/>
    </location>
</feature>
<dbReference type="EMBL" id="JXLN01004395">
    <property type="protein sequence ID" value="KPM03193.1"/>
    <property type="molecule type" value="Genomic_DNA"/>
</dbReference>
<feature type="compositionally biased region" description="Polar residues" evidence="1">
    <location>
        <begin position="247"/>
        <end position="260"/>
    </location>
</feature>
<evidence type="ECO:0000313" key="2">
    <source>
        <dbReference type="EMBL" id="KPM03193.1"/>
    </source>
</evidence>
<feature type="region of interest" description="Disordered" evidence="1">
    <location>
        <begin position="524"/>
        <end position="562"/>
    </location>
</feature>
<evidence type="ECO:0000256" key="1">
    <source>
        <dbReference type="SAM" id="MobiDB-lite"/>
    </source>
</evidence>
<feature type="compositionally biased region" description="Polar residues" evidence="1">
    <location>
        <begin position="524"/>
        <end position="533"/>
    </location>
</feature>
<feature type="compositionally biased region" description="Polar residues" evidence="1">
    <location>
        <begin position="685"/>
        <end position="701"/>
    </location>
</feature>
<gene>
    <name evidence="2" type="ORF">QR98_0016230</name>
</gene>
<dbReference type="OrthoDB" id="6516595at2759"/>
<feature type="region of interest" description="Disordered" evidence="1">
    <location>
        <begin position="609"/>
        <end position="631"/>
    </location>
</feature>
<dbReference type="VEuPathDB" id="VectorBase:SSCA007729"/>
<feature type="region of interest" description="Disordered" evidence="1">
    <location>
        <begin position="241"/>
        <end position="267"/>
    </location>
</feature>
<organism evidence="2 3">
    <name type="scientific">Sarcoptes scabiei</name>
    <name type="common">Itch mite</name>
    <name type="synonym">Acarus scabiei</name>
    <dbReference type="NCBI Taxonomy" id="52283"/>
    <lineage>
        <taxon>Eukaryota</taxon>
        <taxon>Metazoa</taxon>
        <taxon>Ecdysozoa</taxon>
        <taxon>Arthropoda</taxon>
        <taxon>Chelicerata</taxon>
        <taxon>Arachnida</taxon>
        <taxon>Acari</taxon>
        <taxon>Acariformes</taxon>
        <taxon>Sarcoptiformes</taxon>
        <taxon>Astigmata</taxon>
        <taxon>Psoroptidia</taxon>
        <taxon>Sarcoptoidea</taxon>
        <taxon>Sarcoptidae</taxon>
        <taxon>Sarcoptinae</taxon>
        <taxon>Sarcoptes</taxon>
    </lineage>
</organism>
<name>A0A131ZWX2_SARSC</name>
<dbReference type="AlphaFoldDB" id="A0A131ZWX2"/>
<reference evidence="2 3" key="1">
    <citation type="journal article" date="2015" name="Parasit. Vectors">
        <title>Draft genome of the scabies mite.</title>
        <authorList>
            <person name="Rider S.D.Jr."/>
            <person name="Morgan M.S."/>
            <person name="Arlian L.G."/>
        </authorList>
    </citation>
    <scope>NUCLEOTIDE SEQUENCE [LARGE SCALE GENOMIC DNA]</scope>
    <source>
        <strain evidence="2">Arlian Lab</strain>
    </source>
</reference>
<evidence type="ECO:0000313" key="3">
    <source>
        <dbReference type="Proteomes" id="UP000616769"/>
    </source>
</evidence>
<proteinExistence type="predicted"/>
<accession>A0A131ZWX2</accession>
<sequence length="768" mass="87726">MKPKDRLINYAILSSATTTTHRPLINPIASPFKEDIPIDLSIKKPIKSIENESSSNLYKEFERPEFLSPPPTKHPIQNWLPQHTTGFCFPNIISKHYGHHHPNHLFPYLFINPECLTPNNLIKKSETNILDPFVMPYRLNGPDGLLLPFKSLEHSHHRDQTHSLLNGKFNGLDSSFYRRQQQQQHHHHQHHSHHHLLNLNQDRTNFSVDNLPVSSIESSSSSTSSSPYEYHVTDYYESKTNVDCKTHPQRQQAQRSNSNELVHKDTGSKRIESKKFDRVKLKKSNSFSSLSVLIKEKFKPNICRDLFRSKSENSLHLIATTYRKKLSGPDKNVVVSNTKNNEIEPNKSPKSIVSSTEPIVSSSISNNNGSSNEKEDHPNEPSSTETRHRIASKICAPKKLFASNYYQENLRKNLIEFNNRKNSEQNGERNGLTVNSTDRIVCDSQIDVLDERIRSKKTDFIDKEVADRNKSTFNGLNGSNHRNILDLRVSQSSDSIVDSLKNGGDRSTIENDSERISLKKSIDSIANSNDTNGTSSVSPTSPSSRRVSAFHKPLSNHNGHQRNDDIEQAMLSKQHPIDFYKQYYYYLMQEPAFASRAAVAVAESYAKFLSNSPPSPEEKTTNSLINSNHLDSYSHLNHHHHLKNRLKEQSDHHSIHFDDGVNKDEILSDQFYDDHGLFESKRTSPDCSQDQAELRSADTTNGNLLFDRKRISRPLTGKHVRHGTGASPATLLSLRNMIQQRQKLRELGRFDCNQRNGRGRSNKRIKRK</sequence>
<feature type="region of interest" description="Disordered" evidence="1">
    <location>
        <begin position="680"/>
        <end position="701"/>
    </location>
</feature>